<feature type="compositionally biased region" description="Basic residues" evidence="8">
    <location>
        <begin position="536"/>
        <end position="545"/>
    </location>
</feature>
<evidence type="ECO:0000256" key="4">
    <source>
        <dbReference type="ARBA" id="ARBA00022806"/>
    </source>
</evidence>
<dbReference type="PROSITE" id="PS00039">
    <property type="entry name" value="DEAD_ATP_HELICASE"/>
    <property type="match status" value="1"/>
</dbReference>
<dbReference type="EC" id="3.6.4.13" evidence="1"/>
<dbReference type="InterPro" id="IPR027417">
    <property type="entry name" value="P-loop_NTPase"/>
</dbReference>
<dbReference type="InterPro" id="IPR044742">
    <property type="entry name" value="DEAD/DEAH_RhlB"/>
</dbReference>
<dbReference type="PROSITE" id="PS51195">
    <property type="entry name" value="Q_MOTIF"/>
    <property type="match status" value="1"/>
</dbReference>
<dbReference type="Pfam" id="PF00271">
    <property type="entry name" value="Helicase_C"/>
    <property type="match status" value="1"/>
</dbReference>
<feature type="domain" description="DEAD-box RNA helicase Q" evidence="11">
    <location>
        <begin position="38"/>
        <end position="66"/>
    </location>
</feature>
<evidence type="ECO:0000256" key="3">
    <source>
        <dbReference type="ARBA" id="ARBA00022801"/>
    </source>
</evidence>
<evidence type="ECO:0000259" key="11">
    <source>
        <dbReference type="PROSITE" id="PS51195"/>
    </source>
</evidence>
<dbReference type="SMART" id="SM00487">
    <property type="entry name" value="DEXDc"/>
    <property type="match status" value="1"/>
</dbReference>
<reference evidence="13" key="1">
    <citation type="journal article" date="2019" name="Int. J. Syst. Evol. Microbiol.">
        <title>The Global Catalogue of Microorganisms (GCM) 10K type strain sequencing project: providing services to taxonomists for standard genome sequencing and annotation.</title>
        <authorList>
            <consortium name="The Broad Institute Genomics Platform"/>
            <consortium name="The Broad Institute Genome Sequencing Center for Infectious Disease"/>
            <person name="Wu L."/>
            <person name="Ma J."/>
        </authorList>
    </citation>
    <scope>NUCLEOTIDE SEQUENCE [LARGE SCALE GENOMIC DNA]</scope>
    <source>
        <strain evidence="13">CGMCC 1.15480</strain>
    </source>
</reference>
<evidence type="ECO:0000313" key="13">
    <source>
        <dbReference type="Proteomes" id="UP000597761"/>
    </source>
</evidence>
<feature type="domain" description="Helicase C-terminal" evidence="10">
    <location>
        <begin position="277"/>
        <end position="423"/>
    </location>
</feature>
<dbReference type="PANTHER" id="PTHR47963:SF8">
    <property type="entry name" value="ATP-DEPENDENT RNA HELICASE DEAD"/>
    <property type="match status" value="1"/>
</dbReference>
<dbReference type="Proteomes" id="UP000597761">
    <property type="component" value="Unassembled WGS sequence"/>
</dbReference>
<dbReference type="PROSITE" id="PS51194">
    <property type="entry name" value="HELICASE_CTER"/>
    <property type="match status" value="1"/>
</dbReference>
<comment type="caution">
    <text evidence="12">The sequence shown here is derived from an EMBL/GenBank/DDBJ whole genome shotgun (WGS) entry which is preliminary data.</text>
</comment>
<feature type="region of interest" description="Disordered" evidence="8">
    <location>
        <begin position="431"/>
        <end position="560"/>
    </location>
</feature>
<dbReference type="Pfam" id="PF00270">
    <property type="entry name" value="DEAD"/>
    <property type="match status" value="1"/>
</dbReference>
<dbReference type="EMBL" id="BMJI01000005">
    <property type="protein sequence ID" value="GGC88042.1"/>
    <property type="molecule type" value="Genomic_DNA"/>
</dbReference>
<organism evidence="12 13">
    <name type="scientific">Tersicoccus solisilvae</name>
    <dbReference type="NCBI Taxonomy" id="1882339"/>
    <lineage>
        <taxon>Bacteria</taxon>
        <taxon>Bacillati</taxon>
        <taxon>Actinomycetota</taxon>
        <taxon>Actinomycetes</taxon>
        <taxon>Micrococcales</taxon>
        <taxon>Micrococcaceae</taxon>
        <taxon>Tersicoccus</taxon>
    </lineage>
</organism>
<evidence type="ECO:0000256" key="2">
    <source>
        <dbReference type="ARBA" id="ARBA00022741"/>
    </source>
</evidence>
<proteinExistence type="inferred from homology"/>
<dbReference type="InterPro" id="IPR014014">
    <property type="entry name" value="RNA_helicase_DEAD_Q_motif"/>
</dbReference>
<dbReference type="InterPro" id="IPR011545">
    <property type="entry name" value="DEAD/DEAH_box_helicase_dom"/>
</dbReference>
<dbReference type="SUPFAM" id="SSF52540">
    <property type="entry name" value="P-loop containing nucleoside triphosphate hydrolases"/>
    <property type="match status" value="1"/>
</dbReference>
<feature type="compositionally biased region" description="Basic and acidic residues" evidence="8">
    <location>
        <begin position="503"/>
        <end position="535"/>
    </location>
</feature>
<name>A0ABQ1P300_9MICC</name>
<feature type="short sequence motif" description="Q motif" evidence="6">
    <location>
        <begin position="38"/>
        <end position="66"/>
    </location>
</feature>
<feature type="region of interest" description="Disordered" evidence="8">
    <location>
        <begin position="1"/>
        <end position="34"/>
    </location>
</feature>
<dbReference type="RefSeq" id="WP_188667584.1">
    <property type="nucleotide sequence ID" value="NZ_BMJI01000005.1"/>
</dbReference>
<dbReference type="InterPro" id="IPR000629">
    <property type="entry name" value="RNA-helicase_DEAD-box_CS"/>
</dbReference>
<accession>A0ABQ1P300</accession>
<evidence type="ECO:0000256" key="1">
    <source>
        <dbReference type="ARBA" id="ARBA00012552"/>
    </source>
</evidence>
<keyword evidence="3 7" id="KW-0378">Hydrolase</keyword>
<dbReference type="SMART" id="SM00490">
    <property type="entry name" value="HELICc"/>
    <property type="match status" value="1"/>
</dbReference>
<gene>
    <name evidence="12" type="ORF">GCM10011512_13750</name>
</gene>
<feature type="domain" description="Helicase ATP-binding" evidence="9">
    <location>
        <begin position="69"/>
        <end position="249"/>
    </location>
</feature>
<feature type="compositionally biased region" description="Gly residues" evidence="8">
    <location>
        <begin position="475"/>
        <end position="502"/>
    </location>
</feature>
<dbReference type="InterPro" id="IPR050547">
    <property type="entry name" value="DEAD_box_RNA_helicases"/>
</dbReference>
<dbReference type="PROSITE" id="PS51192">
    <property type="entry name" value="HELICASE_ATP_BIND_1"/>
    <property type="match status" value="1"/>
</dbReference>
<feature type="compositionally biased region" description="Basic and acidic residues" evidence="8">
    <location>
        <begin position="1"/>
        <end position="10"/>
    </location>
</feature>
<sequence length="560" mass="60288">MTETHAHDVVLTDDTGTESLAPEETVVSTEEARAARPETFADFDVRPDIVESLADHGIIHPFPIQAMTLPVALGGHDIIGQAKTGTGKTLGFGIPVLQRVVGPEDPGYADLPAPGAPQALVVVPTRELAVQVAGDLTTAAKKRDARVTVIYGGRAYEPQIDALQKGVEVVVGTPGRLIDLLRQRHLVLKNVKIAVLDEADEMLDLGFLPDVERLMAELPEVRQTLLFSATMPGPVVAMARRYMSRPTHIRAADPDEGVTKADIRQVIYRAHSLDKDEVVARILQAEGRGRTIIFTKTKRSAAKLADELEHRGFAAGAIHGDLGQGAREQALRAFRNDKVDVLVATDVAARGIDVTDVTHVINFQCPEDEKTYLHRVGRTGRAGNKGTAVTFVDWEDMPRWGLINRALGLDVPEPVETYSSSEHLYADLNIPAGTKGRLPRSKRTHAGLDAEEVEDLGETGKRNGSSDRADRSGGRGRSGGASGRDGGRGRSGGRSRSGGASGRDGERGSRSPERAERTAERTAEGGEQPSGERTRSPRRRSRTRRRNGEVVPGAPTPSAD</sequence>
<keyword evidence="2 7" id="KW-0547">Nucleotide-binding</keyword>
<dbReference type="Gene3D" id="3.40.50.300">
    <property type="entry name" value="P-loop containing nucleotide triphosphate hydrolases"/>
    <property type="match status" value="2"/>
</dbReference>
<keyword evidence="13" id="KW-1185">Reference proteome</keyword>
<dbReference type="InterPro" id="IPR014001">
    <property type="entry name" value="Helicase_ATP-bd"/>
</dbReference>
<comment type="similarity">
    <text evidence="7">Belongs to the DEAD box helicase family.</text>
</comment>
<evidence type="ECO:0000256" key="5">
    <source>
        <dbReference type="ARBA" id="ARBA00022840"/>
    </source>
</evidence>
<protein>
    <recommendedName>
        <fullName evidence="1">RNA helicase</fullName>
        <ecNumber evidence="1">3.6.4.13</ecNumber>
    </recommendedName>
</protein>
<dbReference type="CDD" id="cd18787">
    <property type="entry name" value="SF2_C_DEAD"/>
    <property type="match status" value="1"/>
</dbReference>
<evidence type="ECO:0000256" key="6">
    <source>
        <dbReference type="PROSITE-ProRule" id="PRU00552"/>
    </source>
</evidence>
<evidence type="ECO:0000313" key="12">
    <source>
        <dbReference type="EMBL" id="GGC88042.1"/>
    </source>
</evidence>
<feature type="compositionally biased region" description="Basic and acidic residues" evidence="8">
    <location>
        <begin position="458"/>
        <end position="473"/>
    </location>
</feature>
<keyword evidence="5 7" id="KW-0067">ATP-binding</keyword>
<evidence type="ECO:0000256" key="7">
    <source>
        <dbReference type="RuleBase" id="RU000492"/>
    </source>
</evidence>
<evidence type="ECO:0000259" key="10">
    <source>
        <dbReference type="PROSITE" id="PS51194"/>
    </source>
</evidence>
<evidence type="ECO:0000256" key="8">
    <source>
        <dbReference type="SAM" id="MobiDB-lite"/>
    </source>
</evidence>
<dbReference type="GO" id="GO:0004386">
    <property type="term" value="F:helicase activity"/>
    <property type="evidence" value="ECO:0007669"/>
    <property type="project" value="UniProtKB-KW"/>
</dbReference>
<dbReference type="CDD" id="cd00268">
    <property type="entry name" value="DEADc"/>
    <property type="match status" value="1"/>
</dbReference>
<dbReference type="PANTHER" id="PTHR47963">
    <property type="entry name" value="DEAD-BOX ATP-DEPENDENT RNA HELICASE 47, MITOCHONDRIAL"/>
    <property type="match status" value="1"/>
</dbReference>
<evidence type="ECO:0000259" key="9">
    <source>
        <dbReference type="PROSITE" id="PS51192"/>
    </source>
</evidence>
<keyword evidence="4 7" id="KW-0347">Helicase</keyword>
<dbReference type="InterPro" id="IPR001650">
    <property type="entry name" value="Helicase_C-like"/>
</dbReference>